<organism evidence="1 2">
    <name type="scientific">Dictyobacter kobayashii</name>
    <dbReference type="NCBI Taxonomy" id="2014872"/>
    <lineage>
        <taxon>Bacteria</taxon>
        <taxon>Bacillati</taxon>
        <taxon>Chloroflexota</taxon>
        <taxon>Ktedonobacteria</taxon>
        <taxon>Ktedonobacterales</taxon>
        <taxon>Dictyobacteraceae</taxon>
        <taxon>Dictyobacter</taxon>
    </lineage>
</organism>
<dbReference type="OrthoDB" id="150698at2"/>
<name>A0A402AMR0_9CHLR</name>
<dbReference type="AlphaFoldDB" id="A0A402AMR0"/>
<dbReference type="Proteomes" id="UP000287188">
    <property type="component" value="Unassembled WGS sequence"/>
</dbReference>
<evidence type="ECO:0008006" key="3">
    <source>
        <dbReference type="Google" id="ProtNLM"/>
    </source>
</evidence>
<dbReference type="RefSeq" id="WP_126552085.1">
    <property type="nucleotide sequence ID" value="NZ_BIFS01000001.1"/>
</dbReference>
<reference evidence="2" key="1">
    <citation type="submission" date="2018-12" db="EMBL/GenBank/DDBJ databases">
        <title>Tengunoibacter tsumagoiensis gen. nov., sp. nov., Dictyobacter kobayashii sp. nov., D. alpinus sp. nov., and D. joshuensis sp. nov. and description of Dictyobacteraceae fam. nov. within the order Ktedonobacterales isolated from Tengu-no-mugimeshi.</title>
        <authorList>
            <person name="Wang C.M."/>
            <person name="Zheng Y."/>
            <person name="Sakai Y."/>
            <person name="Toyoda A."/>
            <person name="Minakuchi Y."/>
            <person name="Abe K."/>
            <person name="Yokota A."/>
            <person name="Yabe S."/>
        </authorList>
    </citation>
    <scope>NUCLEOTIDE SEQUENCE [LARGE SCALE GENOMIC DNA]</scope>
    <source>
        <strain evidence="2">Uno11</strain>
    </source>
</reference>
<accession>A0A402AMR0</accession>
<protein>
    <recommendedName>
        <fullName evidence="3">Class I SAM-dependent methyltransferase</fullName>
    </recommendedName>
</protein>
<evidence type="ECO:0000313" key="1">
    <source>
        <dbReference type="EMBL" id="GCE20396.1"/>
    </source>
</evidence>
<evidence type="ECO:0000313" key="2">
    <source>
        <dbReference type="Proteomes" id="UP000287188"/>
    </source>
</evidence>
<dbReference type="EMBL" id="BIFS01000001">
    <property type="protein sequence ID" value="GCE20396.1"/>
    <property type="molecule type" value="Genomic_DNA"/>
</dbReference>
<gene>
    <name evidence="1" type="ORF">KDK_41960</name>
</gene>
<comment type="caution">
    <text evidence="1">The sequence shown here is derived from an EMBL/GenBank/DDBJ whole genome shotgun (WGS) entry which is preliminary data.</text>
</comment>
<sequence>MRIDTLSSYNSQMQGKERREWFRQHAPQHLKNCATFVSRGLLQRSVGTSRSSLVLGAGACTEVPLSDIARSSDEVVLADLDLNSMQRGRDELLAASLRKRVRFVQCDISGGVSSNLTRLLRREDWKALAAQGSRAFFDAAAKCLEQSVVPDPPVIHTLRSGDFGLVVSSIVLSQLFSYPLLDILDRAQQVAPELMVDQERHRRYQDAAQAFRIRVINAHLHYLRELLDLGGVVVLLTDIRGFAFDVYGTDHDATHRRVLPLVPRIFPDLVKNAFEIVEEAQWEWLTDLPDKERPGRGYEIAGYILKPQSHQG</sequence>
<keyword evidence="2" id="KW-1185">Reference proteome</keyword>
<proteinExistence type="predicted"/>